<evidence type="ECO:0000259" key="3">
    <source>
        <dbReference type="PROSITE" id="PS50158"/>
    </source>
</evidence>
<dbReference type="PROSITE" id="PS50158">
    <property type="entry name" value="ZF_CCHC"/>
    <property type="match status" value="1"/>
</dbReference>
<dbReference type="InterPro" id="IPR001878">
    <property type="entry name" value="Znf_CCHC"/>
</dbReference>
<keyword evidence="1" id="KW-0479">Metal-binding</keyword>
<dbReference type="Pfam" id="PF14111">
    <property type="entry name" value="DUF4283"/>
    <property type="match status" value="1"/>
</dbReference>
<dbReference type="InterPro" id="IPR025836">
    <property type="entry name" value="Zn_knuckle_CX2CX4HX4C"/>
</dbReference>
<dbReference type="InterPro" id="IPR040256">
    <property type="entry name" value="At4g02000-like"/>
</dbReference>
<protein>
    <recommendedName>
        <fullName evidence="3">CCHC-type domain-containing protein</fullName>
    </recommendedName>
</protein>
<feature type="domain" description="CCHC-type" evidence="3">
    <location>
        <begin position="203"/>
        <end position="217"/>
    </location>
</feature>
<dbReference type="PANTHER" id="PTHR31286:SF167">
    <property type="entry name" value="OS09G0268800 PROTEIN"/>
    <property type="match status" value="1"/>
</dbReference>
<keyword evidence="1" id="KW-0862">Zinc</keyword>
<keyword evidence="1" id="KW-0863">Zinc-finger</keyword>
<dbReference type="Proteomes" id="UP001187471">
    <property type="component" value="Unassembled WGS sequence"/>
</dbReference>
<proteinExistence type="predicted"/>
<dbReference type="GO" id="GO:0003676">
    <property type="term" value="F:nucleic acid binding"/>
    <property type="evidence" value="ECO:0007669"/>
    <property type="project" value="InterPro"/>
</dbReference>
<feature type="compositionally biased region" description="Low complexity" evidence="2">
    <location>
        <begin position="345"/>
        <end position="362"/>
    </location>
</feature>
<dbReference type="InterPro" id="IPR036875">
    <property type="entry name" value="Znf_CCHC_sf"/>
</dbReference>
<feature type="compositionally biased region" description="Low complexity" evidence="2">
    <location>
        <begin position="293"/>
        <end position="306"/>
    </location>
</feature>
<feature type="region of interest" description="Disordered" evidence="2">
    <location>
        <begin position="268"/>
        <end position="388"/>
    </location>
</feature>
<dbReference type="EMBL" id="JAVXUO010000157">
    <property type="protein sequence ID" value="KAK2994931.1"/>
    <property type="molecule type" value="Genomic_DNA"/>
</dbReference>
<dbReference type="SUPFAM" id="SSF57756">
    <property type="entry name" value="Retrovirus zinc finger-like domains"/>
    <property type="match status" value="1"/>
</dbReference>
<organism evidence="4 5">
    <name type="scientific">Escallonia rubra</name>
    <dbReference type="NCBI Taxonomy" id="112253"/>
    <lineage>
        <taxon>Eukaryota</taxon>
        <taxon>Viridiplantae</taxon>
        <taxon>Streptophyta</taxon>
        <taxon>Embryophyta</taxon>
        <taxon>Tracheophyta</taxon>
        <taxon>Spermatophyta</taxon>
        <taxon>Magnoliopsida</taxon>
        <taxon>eudicotyledons</taxon>
        <taxon>Gunneridae</taxon>
        <taxon>Pentapetalae</taxon>
        <taxon>asterids</taxon>
        <taxon>campanulids</taxon>
        <taxon>Escalloniales</taxon>
        <taxon>Escalloniaceae</taxon>
        <taxon>Escallonia</taxon>
    </lineage>
</organism>
<gene>
    <name evidence="4" type="ORF">RJ640_004485</name>
</gene>
<evidence type="ECO:0000313" key="5">
    <source>
        <dbReference type="Proteomes" id="UP001187471"/>
    </source>
</evidence>
<sequence length="477" mass="53963">MDSLIDKTTALHCEELDDLEPDELNASKEYGLTLLAKIISSRKINSKAVQAILQKAWNPSKGMKIHSQQENIFRITMNHEWDRNRILESRPWSVMSSHVVVRDWPPHLSMEEIDFSKSPFWIWVSGLPPNLMTKSNAEKIGSKIGKVLEIDFTADGKIAWLRFLRIQVMLDITKPLFTGFTRLKDSISVSWTRIQYERLPDFCFTCGRMGHTNRGCPHPPLVSPENKSNPFGPWLRAEYSDPCPSTAFWNPAVSESWKGNSKRLSDLAGNSISDLPPEKTPPAIDGIPEKEIASSSLSPTTATTSKKPNKISLQPPNSEEKPREPTPPLPFFPHFKAISPKEHIPSSSNQPPQPDDTQTNQTETKHTDWTPKQTPLTKRKNTFDLPQNSKKDLGILQQKFRKLKLIVFPIISIKLHDLEAGESILGKCSLLSFTLLQRDILQTTSTLIILVIDKVGEDKVFTIINNLKTLHIAPYDR</sequence>
<keyword evidence="5" id="KW-1185">Reference proteome</keyword>
<evidence type="ECO:0000256" key="2">
    <source>
        <dbReference type="SAM" id="MobiDB-lite"/>
    </source>
</evidence>
<evidence type="ECO:0000256" key="1">
    <source>
        <dbReference type="PROSITE-ProRule" id="PRU00047"/>
    </source>
</evidence>
<evidence type="ECO:0000313" key="4">
    <source>
        <dbReference type="EMBL" id="KAK2994931.1"/>
    </source>
</evidence>
<dbReference type="PANTHER" id="PTHR31286">
    <property type="entry name" value="GLYCINE-RICH CELL WALL STRUCTURAL PROTEIN 1.8-LIKE"/>
    <property type="match status" value="1"/>
</dbReference>
<dbReference type="GO" id="GO:0008270">
    <property type="term" value="F:zinc ion binding"/>
    <property type="evidence" value="ECO:0007669"/>
    <property type="project" value="UniProtKB-KW"/>
</dbReference>
<dbReference type="InterPro" id="IPR025558">
    <property type="entry name" value="DUF4283"/>
</dbReference>
<reference evidence="4" key="1">
    <citation type="submission" date="2022-12" db="EMBL/GenBank/DDBJ databases">
        <title>Draft genome assemblies for two species of Escallonia (Escalloniales).</title>
        <authorList>
            <person name="Chanderbali A."/>
            <person name="Dervinis C."/>
            <person name="Anghel I."/>
            <person name="Soltis D."/>
            <person name="Soltis P."/>
            <person name="Zapata F."/>
        </authorList>
    </citation>
    <scope>NUCLEOTIDE SEQUENCE</scope>
    <source>
        <strain evidence="4">UCBG92.1500</strain>
        <tissue evidence="4">Leaf</tissue>
    </source>
</reference>
<accession>A0AA88S9P3</accession>
<dbReference type="AlphaFoldDB" id="A0AA88S9P3"/>
<name>A0AA88S9P3_9ASTE</name>
<dbReference type="Pfam" id="PF14392">
    <property type="entry name" value="zf-CCHC_4"/>
    <property type="match status" value="1"/>
</dbReference>
<comment type="caution">
    <text evidence="4">The sequence shown here is derived from an EMBL/GenBank/DDBJ whole genome shotgun (WGS) entry which is preliminary data.</text>
</comment>